<sequence>MIKSVEIVKKDIKNMYLSVNPDCSVILKAPINTPDSFIESFLKKKESWIEKQVIHFKSIATITAEKRYVSGESFKYLGKNYRLKVHKSTEERVSLYRGYIHLYVADKDDIDKKKQLIENWYTTKSKEKLFEIFIENYSKVTNNIPKFAVRKMKKRWGSCNFEKNKIILNEKLIEKPKYCIEYVVFHELAHLKHPNHSRGFYNYLTYLMPDWEFRRERLNEVN</sequence>
<dbReference type="PANTHER" id="PTHR30399:SF1">
    <property type="entry name" value="UTP PYROPHOSPHATASE"/>
    <property type="match status" value="1"/>
</dbReference>
<evidence type="ECO:0000313" key="3">
    <source>
        <dbReference type="Proteomes" id="UP000263689"/>
    </source>
</evidence>
<dbReference type="AlphaFoldDB" id="A0A2Z5PJV6"/>
<accession>A0A2Z5PJV6</accession>
<feature type="domain" description="YgjP-like metallopeptidase" evidence="1">
    <location>
        <begin position="13"/>
        <end position="220"/>
    </location>
</feature>
<protein>
    <recommendedName>
        <fullName evidence="1">YgjP-like metallopeptidase domain-containing protein</fullName>
    </recommendedName>
</protein>
<evidence type="ECO:0000313" key="2">
    <source>
        <dbReference type="EMBL" id="BAP62888.1"/>
    </source>
</evidence>
<name>A0A2Z5PJV6_METMI</name>
<dbReference type="RefSeq" id="WP_119720846.1">
    <property type="nucleotide sequence ID" value="NZ_AP011528.1"/>
</dbReference>
<organism evidence="2 3">
    <name type="scientific">Methanococcus maripaludis OS7</name>
    <dbReference type="NCBI Taxonomy" id="637915"/>
    <lineage>
        <taxon>Archaea</taxon>
        <taxon>Methanobacteriati</taxon>
        <taxon>Methanobacteriota</taxon>
        <taxon>Methanomada group</taxon>
        <taxon>Methanococci</taxon>
        <taxon>Methanococcales</taxon>
        <taxon>Methanococcaceae</taxon>
        <taxon>Methanococcus</taxon>
    </lineage>
</organism>
<dbReference type="EMBL" id="AP011528">
    <property type="protein sequence ID" value="BAP62888.1"/>
    <property type="molecule type" value="Genomic_DNA"/>
</dbReference>
<proteinExistence type="predicted"/>
<dbReference type="Pfam" id="PF01863">
    <property type="entry name" value="YgjP-like"/>
    <property type="match status" value="1"/>
</dbReference>
<reference evidence="2 3" key="1">
    <citation type="submission" date="2009-06" db="EMBL/GenBank/DDBJ databases">
        <title>Molecular Evidence for Microbiologically Influenced Corrosion from genome of Methanogen.</title>
        <authorList>
            <person name="Ito N."/>
            <person name="Tsurumaru H."/>
            <person name="Shimizu A."/>
            <person name="Harada T."/>
            <person name="Hosoyama A."/>
            <person name="Horikawa H."/>
            <person name="Wakai S."/>
            <person name="Sasaki K."/>
            <person name="Nishijima K."/>
            <person name="Ataku H."/>
            <person name="Yamazaki J."/>
            <person name="Mise M."/>
            <person name="Yamazaki S."/>
            <person name="Tanikawa S."/>
            <person name="Harayama S."/>
            <person name="Fujita N."/>
        </authorList>
    </citation>
    <scope>NUCLEOTIDE SEQUENCE [LARGE SCALE GENOMIC DNA]</scope>
    <source>
        <strain evidence="3">OS7 ( NBRC 103642)</strain>
    </source>
</reference>
<evidence type="ECO:0000259" key="1">
    <source>
        <dbReference type="Pfam" id="PF01863"/>
    </source>
</evidence>
<gene>
    <name evidence="2" type="ORF">MMOS7_08020</name>
</gene>
<dbReference type="InterPro" id="IPR002725">
    <property type="entry name" value="YgjP-like_metallopeptidase"/>
</dbReference>
<dbReference type="KEGG" id="mmao:MMOS7_08020"/>
<dbReference type="InterPro" id="IPR053136">
    <property type="entry name" value="UTP_pyrophosphatase-like"/>
</dbReference>
<dbReference type="CDD" id="cd07344">
    <property type="entry name" value="M48_yhfN_like"/>
    <property type="match status" value="1"/>
</dbReference>
<dbReference type="Proteomes" id="UP000263689">
    <property type="component" value="Chromosome"/>
</dbReference>
<dbReference type="Gene3D" id="3.30.2010.10">
    <property type="entry name" value="Metalloproteases ('zincins'), catalytic domain"/>
    <property type="match status" value="1"/>
</dbReference>
<dbReference type="GeneID" id="37875289"/>
<dbReference type="PANTHER" id="PTHR30399">
    <property type="entry name" value="UNCHARACTERIZED PROTEIN YGJP"/>
    <property type="match status" value="1"/>
</dbReference>